<organism evidence="2 3">
    <name type="scientific">Ascobolus immersus RN42</name>
    <dbReference type="NCBI Taxonomy" id="1160509"/>
    <lineage>
        <taxon>Eukaryota</taxon>
        <taxon>Fungi</taxon>
        <taxon>Dikarya</taxon>
        <taxon>Ascomycota</taxon>
        <taxon>Pezizomycotina</taxon>
        <taxon>Pezizomycetes</taxon>
        <taxon>Pezizales</taxon>
        <taxon>Ascobolaceae</taxon>
        <taxon>Ascobolus</taxon>
    </lineage>
</organism>
<reference evidence="2 3" key="1">
    <citation type="journal article" date="2018" name="Nat. Ecol. Evol.">
        <title>Pezizomycetes genomes reveal the molecular basis of ectomycorrhizal truffle lifestyle.</title>
        <authorList>
            <person name="Murat C."/>
            <person name="Payen T."/>
            <person name="Noel B."/>
            <person name="Kuo A."/>
            <person name="Morin E."/>
            <person name="Chen J."/>
            <person name="Kohler A."/>
            <person name="Krizsan K."/>
            <person name="Balestrini R."/>
            <person name="Da Silva C."/>
            <person name="Montanini B."/>
            <person name="Hainaut M."/>
            <person name="Levati E."/>
            <person name="Barry K.W."/>
            <person name="Belfiori B."/>
            <person name="Cichocki N."/>
            <person name="Clum A."/>
            <person name="Dockter R.B."/>
            <person name="Fauchery L."/>
            <person name="Guy J."/>
            <person name="Iotti M."/>
            <person name="Le Tacon F."/>
            <person name="Lindquist E.A."/>
            <person name="Lipzen A."/>
            <person name="Malagnac F."/>
            <person name="Mello A."/>
            <person name="Molinier V."/>
            <person name="Miyauchi S."/>
            <person name="Poulain J."/>
            <person name="Riccioni C."/>
            <person name="Rubini A."/>
            <person name="Sitrit Y."/>
            <person name="Splivallo R."/>
            <person name="Traeger S."/>
            <person name="Wang M."/>
            <person name="Zifcakova L."/>
            <person name="Wipf D."/>
            <person name="Zambonelli A."/>
            <person name="Paolocci F."/>
            <person name="Nowrousian M."/>
            <person name="Ottonello S."/>
            <person name="Baldrian P."/>
            <person name="Spatafora J.W."/>
            <person name="Henrissat B."/>
            <person name="Nagy L.G."/>
            <person name="Aury J.M."/>
            <person name="Wincker P."/>
            <person name="Grigoriev I.V."/>
            <person name="Bonfante P."/>
            <person name="Martin F.M."/>
        </authorList>
    </citation>
    <scope>NUCLEOTIDE SEQUENCE [LARGE SCALE GENOMIC DNA]</scope>
    <source>
        <strain evidence="2 3">RN42</strain>
    </source>
</reference>
<gene>
    <name evidence="2" type="ORF">BJ508DRAFT_329484</name>
</gene>
<sequence length="278" mass="30520">MSYPNSTNPFAPAVSDQSDVYASMAEREQEVELIYTVRALQKQLDTCRAELGERNKALFAANQELNSLKKGKSKEQENDMLELYKEMEVKDRAILNLRKEAEEREGMLAILRDEINRRDWEAQSAEGAADRQYEEYVLPTENVQNIRMGQSISAEPHPVRPNQAAGTTPPTIGHNAGYYGQPSAAQYGENPYLTAGNPYQNLYPGQHASYGINNVAQGQGLGQAGANTSGNVHDPTYGHSAYVPTGQPPHSGGYNVGGTPNAGQPYGDPTNPYPYRPQ</sequence>
<protein>
    <submittedName>
        <fullName evidence="2">Uncharacterized protein</fullName>
    </submittedName>
</protein>
<name>A0A3N4HWN2_ASCIM</name>
<keyword evidence="3" id="KW-1185">Reference proteome</keyword>
<evidence type="ECO:0000313" key="3">
    <source>
        <dbReference type="Proteomes" id="UP000275078"/>
    </source>
</evidence>
<proteinExistence type="predicted"/>
<dbReference type="EMBL" id="ML119714">
    <property type="protein sequence ID" value="RPA78215.1"/>
    <property type="molecule type" value="Genomic_DNA"/>
</dbReference>
<feature type="region of interest" description="Disordered" evidence="1">
    <location>
        <begin position="223"/>
        <end position="278"/>
    </location>
</feature>
<dbReference type="AlphaFoldDB" id="A0A3N4HWN2"/>
<accession>A0A3N4HWN2</accession>
<evidence type="ECO:0000256" key="1">
    <source>
        <dbReference type="SAM" id="MobiDB-lite"/>
    </source>
</evidence>
<evidence type="ECO:0000313" key="2">
    <source>
        <dbReference type="EMBL" id="RPA78215.1"/>
    </source>
</evidence>
<dbReference type="Proteomes" id="UP000275078">
    <property type="component" value="Unassembled WGS sequence"/>
</dbReference>